<evidence type="ECO:0000313" key="1">
    <source>
        <dbReference type="EMBL" id="MDC7787950.1"/>
    </source>
</evidence>
<keyword evidence="2" id="KW-1185">Reference proteome</keyword>
<proteinExistence type="predicted"/>
<reference evidence="1" key="1">
    <citation type="journal article" date="2023" name="Microbiol Resour">
        <title>Genome Sequences of Rhodoplanes serenus and Two Thermotolerant Strains, Rhodoplanes tepidamans and 'Rhodoplanes cryptolactis,' Further Refine the Genus.</title>
        <authorList>
            <person name="Rayyan A.A."/>
            <person name="Kyndt J.A."/>
        </authorList>
    </citation>
    <scope>NUCLEOTIDE SEQUENCE</scope>
    <source>
        <strain evidence="1">DSM 9987</strain>
    </source>
</reference>
<gene>
    <name evidence="1" type="ORF">PQJ73_19860</name>
</gene>
<name>A0ABT5JE46_RHOTP</name>
<comment type="caution">
    <text evidence="1">The sequence shown here is derived from an EMBL/GenBank/DDBJ whole genome shotgun (WGS) entry which is preliminary data.</text>
</comment>
<evidence type="ECO:0000313" key="2">
    <source>
        <dbReference type="Proteomes" id="UP001165652"/>
    </source>
</evidence>
<dbReference type="RefSeq" id="WP_272778786.1">
    <property type="nucleotide sequence ID" value="NZ_JAQQLI010000035.1"/>
</dbReference>
<sequence length="96" mass="10495">MDDADIRIELDKIAALGGTVETLETQYPIDRDVAAEAVRRGLIDTRLSGTFHALWSLTDAGRAMCGLPPQPKGLISRLIKAFREEFASPSMPPDAR</sequence>
<evidence type="ECO:0008006" key="3">
    <source>
        <dbReference type="Google" id="ProtNLM"/>
    </source>
</evidence>
<dbReference type="Proteomes" id="UP001165652">
    <property type="component" value="Unassembled WGS sequence"/>
</dbReference>
<protein>
    <recommendedName>
        <fullName evidence="3">MarR family transcriptional regulator</fullName>
    </recommendedName>
</protein>
<organism evidence="1 2">
    <name type="scientific">Rhodoplanes tepidamans</name>
    <name type="common">Rhodoplanes cryptolactis</name>
    <dbReference type="NCBI Taxonomy" id="200616"/>
    <lineage>
        <taxon>Bacteria</taxon>
        <taxon>Pseudomonadati</taxon>
        <taxon>Pseudomonadota</taxon>
        <taxon>Alphaproteobacteria</taxon>
        <taxon>Hyphomicrobiales</taxon>
        <taxon>Nitrobacteraceae</taxon>
        <taxon>Rhodoplanes</taxon>
    </lineage>
</organism>
<reference evidence="1" key="2">
    <citation type="submission" date="2023-02" db="EMBL/GenBank/DDBJ databases">
        <authorList>
            <person name="Rayyan A."/>
            <person name="Meyer T."/>
            <person name="Kyndt J.A."/>
        </authorList>
    </citation>
    <scope>NUCLEOTIDE SEQUENCE</scope>
    <source>
        <strain evidence="1">DSM 9987</strain>
    </source>
</reference>
<dbReference type="EMBL" id="JAQQLI010000035">
    <property type="protein sequence ID" value="MDC7787950.1"/>
    <property type="molecule type" value="Genomic_DNA"/>
</dbReference>
<accession>A0ABT5JE46</accession>